<comment type="caution">
    <text evidence="1">The sequence shown here is derived from an EMBL/GenBank/DDBJ whole genome shotgun (WGS) entry which is preliminary data.</text>
</comment>
<dbReference type="Proteomes" id="UP000237000">
    <property type="component" value="Unassembled WGS sequence"/>
</dbReference>
<keyword evidence="2" id="KW-1185">Reference proteome</keyword>
<dbReference type="OrthoDB" id="8042871at2759"/>
<evidence type="ECO:0008006" key="3">
    <source>
        <dbReference type="Google" id="ProtNLM"/>
    </source>
</evidence>
<proteinExistence type="predicted"/>
<reference evidence="2" key="1">
    <citation type="submission" date="2016-06" db="EMBL/GenBank/DDBJ databases">
        <title>Parallel loss of symbiosis genes in relatives of nitrogen-fixing non-legume Parasponia.</title>
        <authorList>
            <person name="Van Velzen R."/>
            <person name="Holmer R."/>
            <person name="Bu F."/>
            <person name="Rutten L."/>
            <person name="Van Zeijl A."/>
            <person name="Liu W."/>
            <person name="Santuari L."/>
            <person name="Cao Q."/>
            <person name="Sharma T."/>
            <person name="Shen D."/>
            <person name="Roswanjaya Y."/>
            <person name="Wardhani T."/>
            <person name="Kalhor M.S."/>
            <person name="Jansen J."/>
            <person name="Van den Hoogen J."/>
            <person name="Gungor B."/>
            <person name="Hartog M."/>
            <person name="Hontelez J."/>
            <person name="Verver J."/>
            <person name="Yang W.-C."/>
            <person name="Schijlen E."/>
            <person name="Repin R."/>
            <person name="Schilthuizen M."/>
            <person name="Schranz E."/>
            <person name="Heidstra R."/>
            <person name="Miyata K."/>
            <person name="Fedorova E."/>
            <person name="Kohlen W."/>
            <person name="Bisseling T."/>
            <person name="Smit S."/>
            <person name="Geurts R."/>
        </authorList>
    </citation>
    <scope>NUCLEOTIDE SEQUENCE [LARGE SCALE GENOMIC DNA]</scope>
    <source>
        <strain evidence="2">cv. RG33-2</strain>
    </source>
</reference>
<gene>
    <name evidence="1" type="ORF">TorRG33x02_219660</name>
</gene>
<name>A0A2P5E9S0_TREOI</name>
<dbReference type="AlphaFoldDB" id="A0A2P5E9S0"/>
<evidence type="ECO:0000313" key="2">
    <source>
        <dbReference type="Proteomes" id="UP000237000"/>
    </source>
</evidence>
<protein>
    <recommendedName>
        <fullName evidence="3">Retrovirus-related Pol polyprotein from transposon TNT 1-94</fullName>
    </recommendedName>
</protein>
<accession>A0A2P5E9S0</accession>
<evidence type="ECO:0000313" key="1">
    <source>
        <dbReference type="EMBL" id="PON82264.1"/>
    </source>
</evidence>
<sequence>MGSSKIEIEKFDGKGDFGLWKKKMRAVLIQQKYTKALGDGSDFPELTKTADKQEVYETAYSLLILNLADNVLTQVDEEDSALKIWNKLDSLYMTKSLSNKIYLKEHLFGFRMDSTKSLEDNLDDFKKITVGLANIDEKISDEN</sequence>
<dbReference type="InParanoid" id="A0A2P5E9S0"/>
<organism evidence="1 2">
    <name type="scientific">Trema orientale</name>
    <name type="common">Charcoal tree</name>
    <name type="synonym">Celtis orientalis</name>
    <dbReference type="NCBI Taxonomy" id="63057"/>
    <lineage>
        <taxon>Eukaryota</taxon>
        <taxon>Viridiplantae</taxon>
        <taxon>Streptophyta</taxon>
        <taxon>Embryophyta</taxon>
        <taxon>Tracheophyta</taxon>
        <taxon>Spermatophyta</taxon>
        <taxon>Magnoliopsida</taxon>
        <taxon>eudicotyledons</taxon>
        <taxon>Gunneridae</taxon>
        <taxon>Pentapetalae</taxon>
        <taxon>rosids</taxon>
        <taxon>fabids</taxon>
        <taxon>Rosales</taxon>
        <taxon>Cannabaceae</taxon>
        <taxon>Trema</taxon>
    </lineage>
</organism>
<dbReference type="EMBL" id="JXTC01000198">
    <property type="protein sequence ID" value="PON82264.1"/>
    <property type="molecule type" value="Genomic_DNA"/>
</dbReference>
<dbReference type="Pfam" id="PF14223">
    <property type="entry name" value="Retrotran_gag_2"/>
    <property type="match status" value="1"/>
</dbReference>